<dbReference type="InterPro" id="IPR013750">
    <property type="entry name" value="GHMP_kinase_C_dom"/>
</dbReference>
<feature type="active site" description="Proton acceptor" evidence="11">
    <location>
        <position position="171"/>
    </location>
</feature>
<dbReference type="InterPro" id="IPR006203">
    <property type="entry name" value="GHMP_knse_ATP-bd_CS"/>
</dbReference>
<keyword evidence="3 11" id="KW-0808">Transferase</keyword>
<dbReference type="InterPro" id="IPR014721">
    <property type="entry name" value="Ribsml_uS5_D2-typ_fold_subgr"/>
</dbReference>
<dbReference type="PANTHER" id="PTHR10457:SF7">
    <property type="entry name" value="GALACTOKINASE-RELATED"/>
    <property type="match status" value="1"/>
</dbReference>
<dbReference type="InterPro" id="IPR020568">
    <property type="entry name" value="Ribosomal_Su5_D2-typ_SF"/>
</dbReference>
<dbReference type="EMBL" id="SJFN01000010">
    <property type="protein sequence ID" value="TBW38739.1"/>
    <property type="molecule type" value="Genomic_DNA"/>
</dbReference>
<feature type="binding site" evidence="11">
    <location>
        <begin position="121"/>
        <end position="127"/>
    </location>
    <ligand>
        <name>ATP</name>
        <dbReference type="ChEBI" id="CHEBI:30616"/>
    </ligand>
</feature>
<keyword evidence="6 11" id="KW-0418">Kinase</keyword>
<gene>
    <name evidence="11 16" type="primary">galK</name>
    <name evidence="16" type="ORF">EYW49_08585</name>
</gene>
<protein>
    <recommendedName>
        <fullName evidence="11 12">Galactokinase</fullName>
        <ecNumber evidence="11 12">2.7.1.6</ecNumber>
    </recommendedName>
    <alternativeName>
        <fullName evidence="11">Galactose kinase</fullName>
    </alternativeName>
</protein>
<name>A0A4Q9VT56_9HYPH</name>
<keyword evidence="7 11" id="KW-0067">ATP-binding</keyword>
<dbReference type="InterPro" id="IPR019539">
    <property type="entry name" value="GalKase_N"/>
</dbReference>
<dbReference type="Pfam" id="PF10509">
    <property type="entry name" value="GalKase_gal_bdg"/>
    <property type="match status" value="1"/>
</dbReference>
<keyword evidence="9 11" id="KW-0299">Galactose metabolism</keyword>
<proteinExistence type="inferred from homology"/>
<dbReference type="Gene3D" id="3.30.70.890">
    <property type="entry name" value="GHMP kinase, C-terminal domain"/>
    <property type="match status" value="1"/>
</dbReference>
<dbReference type="FunFam" id="3.30.230.10:FF:000017">
    <property type="entry name" value="Galactokinase"/>
    <property type="match status" value="1"/>
</dbReference>
<dbReference type="InterPro" id="IPR000705">
    <property type="entry name" value="Galactokinase"/>
</dbReference>
<dbReference type="OrthoDB" id="250531at2"/>
<keyword evidence="2 11" id="KW-0963">Cytoplasm</keyword>
<dbReference type="GO" id="GO:0004335">
    <property type="term" value="F:galactokinase activity"/>
    <property type="evidence" value="ECO:0007669"/>
    <property type="project" value="UniProtKB-UniRule"/>
</dbReference>
<dbReference type="PROSITE" id="PS00106">
    <property type="entry name" value="GALACTOKINASE"/>
    <property type="match status" value="1"/>
</dbReference>
<evidence type="ECO:0000259" key="13">
    <source>
        <dbReference type="Pfam" id="PF00288"/>
    </source>
</evidence>
<dbReference type="PRINTS" id="PR00959">
    <property type="entry name" value="MEVGALKINASE"/>
</dbReference>
<dbReference type="InterPro" id="IPR019741">
    <property type="entry name" value="Galactokinase_CS"/>
</dbReference>
<comment type="catalytic activity">
    <reaction evidence="11">
        <text>alpha-D-galactose + ATP = alpha-D-galactose 1-phosphate + ADP + H(+)</text>
        <dbReference type="Rhea" id="RHEA:13553"/>
        <dbReference type="ChEBI" id="CHEBI:15378"/>
        <dbReference type="ChEBI" id="CHEBI:28061"/>
        <dbReference type="ChEBI" id="CHEBI:30616"/>
        <dbReference type="ChEBI" id="CHEBI:58336"/>
        <dbReference type="ChEBI" id="CHEBI:456216"/>
        <dbReference type="EC" id="2.7.1.6"/>
    </reaction>
</comment>
<evidence type="ECO:0000259" key="15">
    <source>
        <dbReference type="Pfam" id="PF10509"/>
    </source>
</evidence>
<evidence type="ECO:0000256" key="4">
    <source>
        <dbReference type="ARBA" id="ARBA00022723"/>
    </source>
</evidence>
<dbReference type="InterPro" id="IPR006206">
    <property type="entry name" value="Mevalonate/galactokinase"/>
</dbReference>
<dbReference type="PRINTS" id="PR00473">
    <property type="entry name" value="GALCTOKINASE"/>
</dbReference>
<dbReference type="GO" id="GO:0005524">
    <property type="term" value="F:ATP binding"/>
    <property type="evidence" value="ECO:0007669"/>
    <property type="project" value="UniProtKB-UniRule"/>
</dbReference>
<evidence type="ECO:0000256" key="6">
    <source>
        <dbReference type="ARBA" id="ARBA00022777"/>
    </source>
</evidence>
<evidence type="ECO:0000256" key="11">
    <source>
        <dbReference type="HAMAP-Rule" id="MF_00246"/>
    </source>
</evidence>
<comment type="subcellular location">
    <subcellularLocation>
        <location evidence="11">Cytoplasm</location>
    </subcellularLocation>
</comment>
<keyword evidence="8 11" id="KW-0460">Magnesium</keyword>
<dbReference type="AlphaFoldDB" id="A0A4Q9VT56"/>
<evidence type="ECO:0000256" key="8">
    <source>
        <dbReference type="ARBA" id="ARBA00022842"/>
    </source>
</evidence>
<evidence type="ECO:0000256" key="9">
    <source>
        <dbReference type="ARBA" id="ARBA00023144"/>
    </source>
</evidence>
<comment type="similarity">
    <text evidence="1 11">Belongs to the GHMP kinase family. GalK subfamily.</text>
</comment>
<evidence type="ECO:0000256" key="7">
    <source>
        <dbReference type="ARBA" id="ARBA00022840"/>
    </source>
</evidence>
<evidence type="ECO:0000313" key="16">
    <source>
        <dbReference type="EMBL" id="TBW38739.1"/>
    </source>
</evidence>
<keyword evidence="4 11" id="KW-0479">Metal-binding</keyword>
<reference evidence="16 17" key="1">
    <citation type="submission" date="2019-02" db="EMBL/GenBank/DDBJ databases">
        <title>Siculibacillus lacustris gen. nov., sp. nov., a new rosette-forming bacterium isolated from a freshwater crater lake (Lake St. Ana, Romania).</title>
        <authorList>
            <person name="Felfoldi T."/>
            <person name="Marton Z."/>
            <person name="Szabo A."/>
            <person name="Mentes A."/>
            <person name="Boka K."/>
            <person name="Marialigeti K."/>
            <person name="Mathe I."/>
            <person name="Koncz M."/>
            <person name="Schumann P."/>
            <person name="Toth E."/>
        </authorList>
    </citation>
    <scope>NUCLEOTIDE SEQUENCE [LARGE SCALE GENOMIC DNA]</scope>
    <source>
        <strain evidence="16 17">SA-279</strain>
    </source>
</reference>
<dbReference type="Gene3D" id="3.30.230.10">
    <property type="match status" value="1"/>
</dbReference>
<dbReference type="HAMAP" id="MF_00246">
    <property type="entry name" value="Galactokinase"/>
    <property type="match status" value="1"/>
</dbReference>
<sequence length="388" mass="41524">MPDLDLLVRDFVGRYGRRPQIHRAPGRVNLIGEHTDYNDGFVMPAALDFATYAAAAPRSDRILRVHSRARDETRTFDLDDPTPTPVEDWSDYVRGVAVMLERAGHRLTGVDLTLTTTVPMGSGLSSSAALEVSVGHALLAAAGVAIDLTALALTCQRAENEFVGMRCGIMDQFISCRGVADHALMIDCRSLEARAVPIDPRAKIVVVNSMVHHQLAGGGDYNARRRSCEEGVARLQDALGPIRALRDVGPTELEDHAHLLDEVTHRRCRHIVTENERVVAAAEALEVGDLVTFGTLMNASYASMRDDYEISCAEVDVLVDIAQKLPGVLGSRMTGGGFGGCTVSLVETAAVGEFMATVAASYRAATGLDPTVFACSPAAGVGVVEVRS</sequence>
<accession>A0A4Q9VT56</accession>
<dbReference type="InterPro" id="IPR006204">
    <property type="entry name" value="GHMP_kinase_N_dom"/>
</dbReference>
<dbReference type="SUPFAM" id="SSF54211">
    <property type="entry name" value="Ribosomal protein S5 domain 2-like"/>
    <property type="match status" value="1"/>
</dbReference>
<evidence type="ECO:0000313" key="17">
    <source>
        <dbReference type="Proteomes" id="UP000292781"/>
    </source>
</evidence>
<dbReference type="PROSITE" id="PS00627">
    <property type="entry name" value="GHMP_KINASES_ATP"/>
    <property type="match status" value="1"/>
</dbReference>
<feature type="binding site" evidence="11">
    <location>
        <begin position="33"/>
        <end position="36"/>
    </location>
    <ligand>
        <name>substrate</name>
    </ligand>
</feature>
<evidence type="ECO:0000256" key="12">
    <source>
        <dbReference type="NCBIfam" id="TIGR00131"/>
    </source>
</evidence>
<dbReference type="NCBIfam" id="TIGR00131">
    <property type="entry name" value="gal_kin"/>
    <property type="match status" value="1"/>
</dbReference>
<feature type="domain" description="Galactokinase N-terminal" evidence="15">
    <location>
        <begin position="10"/>
        <end position="57"/>
    </location>
</feature>
<dbReference type="GO" id="GO:0005829">
    <property type="term" value="C:cytosol"/>
    <property type="evidence" value="ECO:0007669"/>
    <property type="project" value="TreeGrafter"/>
</dbReference>
<organism evidence="16 17">
    <name type="scientific">Siculibacillus lacustris</name>
    <dbReference type="NCBI Taxonomy" id="1549641"/>
    <lineage>
        <taxon>Bacteria</taxon>
        <taxon>Pseudomonadati</taxon>
        <taxon>Pseudomonadota</taxon>
        <taxon>Alphaproteobacteria</taxon>
        <taxon>Hyphomicrobiales</taxon>
        <taxon>Ancalomicrobiaceae</taxon>
        <taxon>Siculibacillus</taxon>
    </lineage>
</organism>
<feature type="domain" description="GHMP kinase N-terminal" evidence="13">
    <location>
        <begin position="92"/>
        <end position="178"/>
    </location>
</feature>
<dbReference type="GO" id="GO:0006012">
    <property type="term" value="P:galactose metabolic process"/>
    <property type="evidence" value="ECO:0007669"/>
    <property type="project" value="UniProtKB-UniRule"/>
</dbReference>
<feature type="binding site" evidence="11">
    <location>
        <position position="67"/>
    </location>
    <ligand>
        <name>ATP</name>
        <dbReference type="ChEBI" id="CHEBI:30616"/>
    </ligand>
</feature>
<keyword evidence="10 11" id="KW-0119">Carbohydrate metabolism</keyword>
<dbReference type="UniPathway" id="UPA00214"/>
<feature type="binding site" evidence="11">
    <location>
        <position position="221"/>
    </location>
    <ligand>
        <name>substrate</name>
    </ligand>
</feature>
<comment type="caution">
    <text evidence="16">The sequence shown here is derived from an EMBL/GenBank/DDBJ whole genome shotgun (WGS) entry which is preliminary data.</text>
</comment>
<evidence type="ECO:0000259" key="14">
    <source>
        <dbReference type="Pfam" id="PF08544"/>
    </source>
</evidence>
<evidence type="ECO:0000256" key="2">
    <source>
        <dbReference type="ARBA" id="ARBA00022490"/>
    </source>
</evidence>
<dbReference type="FunFam" id="3.30.70.890:FF:000001">
    <property type="entry name" value="Galactokinase"/>
    <property type="match status" value="1"/>
</dbReference>
<feature type="domain" description="GHMP kinase C-terminal" evidence="14">
    <location>
        <begin position="281"/>
        <end position="351"/>
    </location>
</feature>
<feature type="site" description="Transition state stabilizer" evidence="11">
    <location>
        <position position="27"/>
    </location>
</feature>
<dbReference type="InterPro" id="IPR022963">
    <property type="entry name" value="Galactokinase_bac"/>
</dbReference>
<dbReference type="PANTHER" id="PTHR10457">
    <property type="entry name" value="MEVALONATE KINASE/GALACTOKINASE"/>
    <property type="match status" value="1"/>
</dbReference>
<dbReference type="Pfam" id="PF00288">
    <property type="entry name" value="GHMP_kinases_N"/>
    <property type="match status" value="1"/>
</dbReference>
<dbReference type="PIRSF" id="PIRSF000530">
    <property type="entry name" value="Galactokinase"/>
    <property type="match status" value="1"/>
</dbReference>
<keyword evidence="5 11" id="KW-0547">Nucleotide-binding</keyword>
<dbReference type="GO" id="GO:0000287">
    <property type="term" value="F:magnesium ion binding"/>
    <property type="evidence" value="ECO:0007669"/>
    <property type="project" value="UniProtKB-UniRule"/>
</dbReference>
<dbReference type="EC" id="2.7.1.6" evidence="11 12"/>
<dbReference type="SUPFAM" id="SSF55060">
    <property type="entry name" value="GHMP Kinase, C-terminal domain"/>
    <property type="match status" value="1"/>
</dbReference>
<keyword evidence="17" id="KW-1185">Reference proteome</keyword>
<comment type="function">
    <text evidence="11">Catalyzes the transfer of the gamma-phosphate of ATP to D-galactose to form alpha-D-galactose-1-phosphate (Gal-1-P).</text>
</comment>
<dbReference type="InterPro" id="IPR036554">
    <property type="entry name" value="GHMP_kinase_C_sf"/>
</dbReference>
<feature type="binding site" evidence="11">
    <location>
        <position position="159"/>
    </location>
    <ligand>
        <name>Mg(2+)</name>
        <dbReference type="ChEBI" id="CHEBI:18420"/>
    </ligand>
</feature>
<evidence type="ECO:0000256" key="3">
    <source>
        <dbReference type="ARBA" id="ARBA00022679"/>
    </source>
</evidence>
<dbReference type="Proteomes" id="UP000292781">
    <property type="component" value="Unassembled WGS sequence"/>
</dbReference>
<dbReference type="RefSeq" id="WP_131308251.1">
    <property type="nucleotide sequence ID" value="NZ_SJFN01000010.1"/>
</dbReference>
<dbReference type="Pfam" id="PF08544">
    <property type="entry name" value="GHMP_kinases_C"/>
    <property type="match status" value="1"/>
</dbReference>
<evidence type="ECO:0000256" key="5">
    <source>
        <dbReference type="ARBA" id="ARBA00022741"/>
    </source>
</evidence>
<comment type="pathway">
    <text evidence="11">Carbohydrate metabolism; galactose metabolism.</text>
</comment>
<evidence type="ECO:0000256" key="10">
    <source>
        <dbReference type="ARBA" id="ARBA00023277"/>
    </source>
</evidence>
<evidence type="ECO:0000256" key="1">
    <source>
        <dbReference type="ARBA" id="ARBA00006566"/>
    </source>
</evidence>
<feature type="binding site" evidence="11">
    <location>
        <position position="127"/>
    </location>
    <ligand>
        <name>Mg(2+)</name>
        <dbReference type="ChEBI" id="CHEBI:18420"/>
    </ligand>
</feature>